<reference evidence="1" key="2">
    <citation type="journal article" date="2015" name="Data Brief">
        <title>Shoot transcriptome of the giant reed, Arundo donax.</title>
        <authorList>
            <person name="Barrero R.A."/>
            <person name="Guerrero F.D."/>
            <person name="Moolhuijzen P."/>
            <person name="Goolsby J.A."/>
            <person name="Tidwell J."/>
            <person name="Bellgard S.E."/>
            <person name="Bellgard M.I."/>
        </authorList>
    </citation>
    <scope>NUCLEOTIDE SEQUENCE</scope>
    <source>
        <tissue evidence="1">Shoot tissue taken approximately 20 cm above the soil surface</tissue>
    </source>
</reference>
<organism evidence="1">
    <name type="scientific">Arundo donax</name>
    <name type="common">Giant reed</name>
    <name type="synonym">Donax arundinaceus</name>
    <dbReference type="NCBI Taxonomy" id="35708"/>
    <lineage>
        <taxon>Eukaryota</taxon>
        <taxon>Viridiplantae</taxon>
        <taxon>Streptophyta</taxon>
        <taxon>Embryophyta</taxon>
        <taxon>Tracheophyta</taxon>
        <taxon>Spermatophyta</taxon>
        <taxon>Magnoliopsida</taxon>
        <taxon>Liliopsida</taxon>
        <taxon>Poales</taxon>
        <taxon>Poaceae</taxon>
        <taxon>PACMAD clade</taxon>
        <taxon>Arundinoideae</taxon>
        <taxon>Arundineae</taxon>
        <taxon>Arundo</taxon>
    </lineage>
</organism>
<proteinExistence type="predicted"/>
<reference evidence="1" key="1">
    <citation type="submission" date="2014-09" db="EMBL/GenBank/DDBJ databases">
        <authorList>
            <person name="Magalhaes I.L.F."/>
            <person name="Oliveira U."/>
            <person name="Santos F.R."/>
            <person name="Vidigal T.H.D.A."/>
            <person name="Brescovit A.D."/>
            <person name="Santos A.J."/>
        </authorList>
    </citation>
    <scope>NUCLEOTIDE SEQUENCE</scope>
    <source>
        <tissue evidence="1">Shoot tissue taken approximately 20 cm above the soil surface</tissue>
    </source>
</reference>
<dbReference type="AlphaFoldDB" id="A0A0A8YBS1"/>
<dbReference type="EMBL" id="GBRH01276973">
    <property type="protein sequence ID" value="JAD20922.1"/>
    <property type="molecule type" value="Transcribed_RNA"/>
</dbReference>
<protein>
    <submittedName>
        <fullName evidence="1">Uncharacterized protein</fullName>
    </submittedName>
</protein>
<name>A0A0A8YBS1_ARUDO</name>
<sequence>MWNSYLMLQLHSVLCFSKLHFISALSY</sequence>
<accession>A0A0A8YBS1</accession>
<evidence type="ECO:0000313" key="1">
    <source>
        <dbReference type="EMBL" id="JAD20922.1"/>
    </source>
</evidence>